<reference evidence="2 5" key="2">
    <citation type="submission" date="2022-05" db="EMBL/GenBank/DDBJ databases">
        <title>Genome Sequencing of Bee-Associated Microbes.</title>
        <authorList>
            <person name="Dunlap C."/>
        </authorList>
    </citation>
    <scope>NUCLEOTIDE SEQUENCE [LARGE SCALE GENOMIC DNA]</scope>
    <source>
        <strain evidence="2 5">NRRL B-23120</strain>
    </source>
</reference>
<evidence type="ECO:0000313" key="4">
    <source>
        <dbReference type="Proteomes" id="UP000288943"/>
    </source>
</evidence>
<feature type="transmembrane region" description="Helical" evidence="1">
    <location>
        <begin position="69"/>
        <end position="89"/>
    </location>
</feature>
<evidence type="ECO:0000313" key="3">
    <source>
        <dbReference type="EMBL" id="QAV16938.1"/>
    </source>
</evidence>
<protein>
    <recommendedName>
        <fullName evidence="6">DUF304 domain-containing protein</fullName>
    </recommendedName>
</protein>
<sequence>MEHNLVQKLSHKMKIRMWASCLKPAKINRNGEMVISPHWFIKWGVFLLALVFVAVTVVLLFDPKIKEEAVAACGMFALILGFCSIGAAISKMVINEETIRTYKWYGKKTIRFADITRVESTTLYGGAIVIRSNKKSITVTLENRGIHDFVKHLSRKLGSERVAHASAIISERIRVINSYQ</sequence>
<evidence type="ECO:0000313" key="2">
    <source>
        <dbReference type="EMBL" id="MCY9598503.1"/>
    </source>
</evidence>
<organism evidence="3 4">
    <name type="scientific">Paenibacillus chitinolyticus</name>
    <dbReference type="NCBI Taxonomy" id="79263"/>
    <lineage>
        <taxon>Bacteria</taxon>
        <taxon>Bacillati</taxon>
        <taxon>Bacillota</taxon>
        <taxon>Bacilli</taxon>
        <taxon>Bacillales</taxon>
        <taxon>Paenibacillaceae</taxon>
        <taxon>Paenibacillus</taxon>
    </lineage>
</organism>
<keyword evidence="1" id="KW-1133">Transmembrane helix</keyword>
<proteinExistence type="predicted"/>
<gene>
    <name evidence="2" type="ORF">M5X16_22385</name>
    <name evidence="3" type="ORF">PC41400_04250</name>
</gene>
<feature type="transmembrane region" description="Helical" evidence="1">
    <location>
        <begin position="40"/>
        <end position="62"/>
    </location>
</feature>
<dbReference type="Pfam" id="PF20197">
    <property type="entry name" value="DUF6560"/>
    <property type="match status" value="1"/>
</dbReference>
<dbReference type="Proteomes" id="UP000288943">
    <property type="component" value="Chromosome"/>
</dbReference>
<reference evidence="3 4" key="1">
    <citation type="submission" date="2018-01" db="EMBL/GenBank/DDBJ databases">
        <title>The whole genome sequencing and assembly of Paenibacillus chitinolyticus KCCM 41400 strain.</title>
        <authorList>
            <person name="Kim J.-Y."/>
            <person name="Park M.-K."/>
            <person name="Lee Y.-J."/>
            <person name="Yi H."/>
            <person name="Bahn Y.-S."/>
            <person name="Kim J.F."/>
            <person name="Lee D.-W."/>
        </authorList>
    </citation>
    <scope>NUCLEOTIDE SEQUENCE [LARGE SCALE GENOMIC DNA]</scope>
    <source>
        <strain evidence="3 4">KCCM 41400</strain>
    </source>
</reference>
<name>A0A410WR81_9BACL</name>
<dbReference type="EMBL" id="CP026520">
    <property type="protein sequence ID" value="QAV16938.1"/>
    <property type="molecule type" value="Genomic_DNA"/>
</dbReference>
<accession>A0A410WR81</accession>
<dbReference type="Proteomes" id="UP001527202">
    <property type="component" value="Unassembled WGS sequence"/>
</dbReference>
<keyword evidence="1" id="KW-0812">Transmembrane</keyword>
<evidence type="ECO:0000256" key="1">
    <source>
        <dbReference type="SAM" id="Phobius"/>
    </source>
</evidence>
<dbReference type="RefSeq" id="WP_042232027.1">
    <property type="nucleotide sequence ID" value="NZ_CP026520.1"/>
</dbReference>
<dbReference type="InterPro" id="IPR046690">
    <property type="entry name" value="DUF6560"/>
</dbReference>
<dbReference type="OrthoDB" id="2604643at2"/>
<evidence type="ECO:0008006" key="6">
    <source>
        <dbReference type="Google" id="ProtNLM"/>
    </source>
</evidence>
<keyword evidence="1" id="KW-0472">Membrane</keyword>
<dbReference type="AlphaFoldDB" id="A0A410WR81"/>
<evidence type="ECO:0000313" key="5">
    <source>
        <dbReference type="Proteomes" id="UP001527202"/>
    </source>
</evidence>
<dbReference type="EMBL" id="JAMDMJ010000031">
    <property type="protein sequence ID" value="MCY9598503.1"/>
    <property type="molecule type" value="Genomic_DNA"/>
</dbReference>
<dbReference type="KEGG" id="pchi:PC41400_04250"/>
<keyword evidence="5" id="KW-1185">Reference proteome</keyword>
<dbReference type="GeneID" id="95374026"/>